<accession>A0ABU2ICN4</accession>
<comment type="caution">
    <text evidence="1">The sequence shown here is derived from an EMBL/GenBank/DDBJ whole genome shotgun (WGS) entry which is preliminary data.</text>
</comment>
<evidence type="ECO:0008006" key="3">
    <source>
        <dbReference type="Google" id="ProtNLM"/>
    </source>
</evidence>
<organism evidence="1 2">
    <name type="scientific">Xanthomonas hawaiiensis</name>
    <dbReference type="NCBI Taxonomy" id="3003247"/>
    <lineage>
        <taxon>Bacteria</taxon>
        <taxon>Pseudomonadati</taxon>
        <taxon>Pseudomonadota</taxon>
        <taxon>Gammaproteobacteria</taxon>
        <taxon>Lysobacterales</taxon>
        <taxon>Lysobacteraceae</taxon>
        <taxon>Xanthomonas</taxon>
    </lineage>
</organism>
<proteinExistence type="predicted"/>
<name>A0ABU2ICN4_9XANT</name>
<evidence type="ECO:0000313" key="1">
    <source>
        <dbReference type="EMBL" id="MDS9995182.1"/>
    </source>
</evidence>
<dbReference type="EMBL" id="JAQMHB010000003">
    <property type="protein sequence ID" value="MDS9995182.1"/>
    <property type="molecule type" value="Genomic_DNA"/>
</dbReference>
<dbReference type="Gene3D" id="1.10.340.70">
    <property type="match status" value="1"/>
</dbReference>
<gene>
    <name evidence="1" type="ORF">PNQ69_20685</name>
</gene>
<keyword evidence="2" id="KW-1185">Reference proteome</keyword>
<evidence type="ECO:0000313" key="2">
    <source>
        <dbReference type="Proteomes" id="UP001260534"/>
    </source>
</evidence>
<dbReference type="Proteomes" id="UP001260534">
    <property type="component" value="Unassembled WGS sequence"/>
</dbReference>
<dbReference type="RefSeq" id="WP_311163416.1">
    <property type="nucleotide sequence ID" value="NZ_JAQMHB010000003.1"/>
</dbReference>
<protein>
    <recommendedName>
        <fullName evidence="3">Integrase zinc-binding domain-containing protein</fullName>
    </recommendedName>
</protein>
<reference evidence="1 2" key="1">
    <citation type="submission" date="2023-01" db="EMBL/GenBank/DDBJ databases">
        <title>Xanthomonas hawaiianensis sp. nov. isolated from Araceae family in Hawaii.</title>
        <authorList>
            <person name="Chunag S.-C."/>
            <person name="Dobhal S."/>
            <person name="Alvarez A."/>
            <person name="Arif M."/>
        </authorList>
    </citation>
    <scope>NUCLEOTIDE SEQUENCE [LARGE SCALE GENOMIC DNA]</scope>
    <source>
        <strain evidence="1 2">A2111</strain>
    </source>
</reference>
<sequence length="126" mass="14647">MAHSCAGDIGDREVPIDVILIDFQDEVWGQTGFYFLLVKYLLTLERPEDCEDDEWVAIKRKSSTFYLSGRRLMRRRNPNPQVVITQQKGQELVLKSLHEDLGHRGFGETFRRISDQILVARYEDGC</sequence>